<name>A0A221V0W3_9FLAO</name>
<evidence type="ECO:0000313" key="2">
    <source>
        <dbReference type="EMBL" id="ASO06996.1"/>
    </source>
</evidence>
<evidence type="ECO:0000313" key="3">
    <source>
        <dbReference type="Proteomes" id="UP000204551"/>
    </source>
</evidence>
<dbReference type="eggNOG" id="ENOG5031JMK">
    <property type="taxonomic scope" value="Bacteria"/>
</dbReference>
<accession>A0A221V0W3</accession>
<organism evidence="2 3">
    <name type="scientific">Arenibacter algicola</name>
    <dbReference type="NCBI Taxonomy" id="616991"/>
    <lineage>
        <taxon>Bacteria</taxon>
        <taxon>Pseudomonadati</taxon>
        <taxon>Bacteroidota</taxon>
        <taxon>Flavobacteriia</taxon>
        <taxon>Flavobacteriales</taxon>
        <taxon>Flavobacteriaceae</taxon>
        <taxon>Arenibacter</taxon>
    </lineage>
</organism>
<feature type="chain" id="PRO_5012103809" description="Lipoprotein" evidence="1">
    <location>
        <begin position="20"/>
        <end position="169"/>
    </location>
</feature>
<evidence type="ECO:0008006" key="4">
    <source>
        <dbReference type="Google" id="ProtNLM"/>
    </source>
</evidence>
<dbReference type="Proteomes" id="UP000204551">
    <property type="component" value="Chromosome"/>
</dbReference>
<dbReference type="RefSeq" id="WP_093979367.1">
    <property type="nucleotide sequence ID" value="NZ_CP022515.1"/>
</dbReference>
<feature type="signal peptide" evidence="1">
    <location>
        <begin position="1"/>
        <end position="19"/>
    </location>
</feature>
<reference evidence="2 3" key="1">
    <citation type="submission" date="2017-07" db="EMBL/GenBank/DDBJ databases">
        <title>Genome Sequence of Arenibacter algicola Strain SMS7 Isolated from a culture of the Diatom Skeletonema marinoi.</title>
        <authorList>
            <person name="Topel M."/>
            <person name="Pinder M.I.M."/>
            <person name="Johansson O.N."/>
            <person name="Kourtchenko O."/>
            <person name="Godhe A."/>
            <person name="Clarke A.K."/>
        </authorList>
    </citation>
    <scope>NUCLEOTIDE SEQUENCE [LARGE SCALE GENOMIC DNA]</scope>
    <source>
        <strain evidence="2 3">SMS7</strain>
    </source>
</reference>
<keyword evidence="1" id="KW-0732">Signal</keyword>
<dbReference type="STRING" id="616991.GCA_000733925_01842"/>
<dbReference type="AlphaFoldDB" id="A0A221V0W3"/>
<sequence>MKKFMFTLLLGLMLTGCQAQNDQGKSKEDLAKKSTDSLTVDKPKISWKVDKKYDEAGNIIGYDSIYSYYYDNMGKFAEEMDLDSIMKSMKFFSHGKLSSLMEDHNFGQIMDMDSIMNGSQYFNDFFERQRNNNFSDMRKLFQQMDSLQNMMMEKHRSFLPEDKEEKSKL</sequence>
<dbReference type="KEGG" id="aalg:AREALGSMS7_03575"/>
<proteinExistence type="predicted"/>
<dbReference type="EMBL" id="CP022515">
    <property type="protein sequence ID" value="ASO06996.1"/>
    <property type="molecule type" value="Genomic_DNA"/>
</dbReference>
<dbReference type="PROSITE" id="PS51257">
    <property type="entry name" value="PROKAR_LIPOPROTEIN"/>
    <property type="match status" value="1"/>
</dbReference>
<gene>
    <name evidence="2" type="ORF">AREALGSMS7_03575</name>
</gene>
<evidence type="ECO:0000256" key="1">
    <source>
        <dbReference type="SAM" id="SignalP"/>
    </source>
</evidence>
<protein>
    <recommendedName>
        <fullName evidence="4">Lipoprotein</fullName>
    </recommendedName>
</protein>